<protein>
    <recommendedName>
        <fullName evidence="3">Selenium-dependent hydroxylase accessory protein YqeC</fullName>
    </recommendedName>
</protein>
<dbReference type="NCBIfam" id="TIGR03172">
    <property type="entry name" value="selenium cofactor biosynthesis protein YqeC"/>
    <property type="match status" value="1"/>
</dbReference>
<reference evidence="1 2" key="1">
    <citation type="journal article" date="2018" name="Environ. Microbiol.">
        <title>Novel energy conservation strategies and behaviour of Pelotomaculum schinkii driving syntrophic propionate catabolism.</title>
        <authorList>
            <person name="Hidalgo-Ahumada C.A.P."/>
            <person name="Nobu M.K."/>
            <person name="Narihiro T."/>
            <person name="Tamaki H."/>
            <person name="Liu W.T."/>
            <person name="Kamagata Y."/>
            <person name="Stams A.J.M."/>
            <person name="Imachi H."/>
            <person name="Sousa D.Z."/>
        </authorList>
    </citation>
    <scope>NUCLEOTIDE SEQUENCE [LARGE SCALE GENOMIC DNA]</scope>
    <source>
        <strain evidence="1 2">MGP</strain>
    </source>
</reference>
<keyword evidence="2" id="KW-1185">Reference proteome</keyword>
<dbReference type="OrthoDB" id="368187at2"/>
<evidence type="ECO:0000313" key="1">
    <source>
        <dbReference type="EMBL" id="TEB13016.1"/>
    </source>
</evidence>
<dbReference type="RefSeq" id="WP_134212534.1">
    <property type="nucleotide sequence ID" value="NZ_QFFZ01000004.1"/>
</dbReference>
<dbReference type="Proteomes" id="UP000297597">
    <property type="component" value="Unassembled WGS sequence"/>
</dbReference>
<evidence type="ECO:0008006" key="3">
    <source>
        <dbReference type="Google" id="ProtNLM"/>
    </source>
</evidence>
<dbReference type="AlphaFoldDB" id="A0A4Y7RWB4"/>
<dbReference type="Pfam" id="PF19842">
    <property type="entry name" value="YqeC"/>
    <property type="match status" value="1"/>
</dbReference>
<evidence type="ECO:0000313" key="2">
    <source>
        <dbReference type="Proteomes" id="UP000297597"/>
    </source>
</evidence>
<name>A0A4Y7RWB4_9FIRM</name>
<dbReference type="InterPro" id="IPR017587">
    <property type="entry name" value="YqeC"/>
</dbReference>
<proteinExistence type="predicted"/>
<dbReference type="EMBL" id="QFFZ01000004">
    <property type="protein sequence ID" value="TEB13016.1"/>
    <property type="molecule type" value="Genomic_DNA"/>
</dbReference>
<accession>A0A4Y7RWB4</accession>
<gene>
    <name evidence="1" type="ORF">Pmgp_00654</name>
</gene>
<sequence length="253" mass="27303">MKIMEALSLSDRGGVVSFAGGGGKTSLMFRLNSEIPVRCRVVLTTTTKIQVPPTNKYPTLLLSKKGQINKALESLLQSGIRPVLGLQPLNGNKIKGFSAQWLDRIINGTSGSGNFVLVEADGSKGRSLKGYLDYEPVIPRSTTLLVVVIGADVIGRTLNDSFTHRPAVISKMIGLKPGEIVDPENIARLIIHPRGVLRSCPPGARIIPFINKADCLAKRDDAYRLANFLLGGRIRRVILGSAISKDPVIDVID</sequence>
<comment type="caution">
    <text evidence="1">The sequence shown here is derived from an EMBL/GenBank/DDBJ whole genome shotgun (WGS) entry which is preliminary data.</text>
</comment>
<organism evidence="1 2">
    <name type="scientific">Pelotomaculum propionicicum</name>
    <dbReference type="NCBI Taxonomy" id="258475"/>
    <lineage>
        <taxon>Bacteria</taxon>
        <taxon>Bacillati</taxon>
        <taxon>Bacillota</taxon>
        <taxon>Clostridia</taxon>
        <taxon>Eubacteriales</taxon>
        <taxon>Desulfotomaculaceae</taxon>
        <taxon>Pelotomaculum</taxon>
    </lineage>
</organism>